<dbReference type="AlphaFoldDB" id="A0AAD8V702"/>
<protein>
    <submittedName>
        <fullName evidence="2">Uncharacterized protein</fullName>
    </submittedName>
</protein>
<keyword evidence="3" id="KW-1185">Reference proteome</keyword>
<evidence type="ECO:0000313" key="2">
    <source>
        <dbReference type="EMBL" id="KAK1594141.1"/>
    </source>
</evidence>
<feature type="region of interest" description="Disordered" evidence="1">
    <location>
        <begin position="65"/>
        <end position="92"/>
    </location>
</feature>
<organism evidence="2 3">
    <name type="scientific">Colletotrichum navitas</name>
    <dbReference type="NCBI Taxonomy" id="681940"/>
    <lineage>
        <taxon>Eukaryota</taxon>
        <taxon>Fungi</taxon>
        <taxon>Dikarya</taxon>
        <taxon>Ascomycota</taxon>
        <taxon>Pezizomycotina</taxon>
        <taxon>Sordariomycetes</taxon>
        <taxon>Hypocreomycetidae</taxon>
        <taxon>Glomerellales</taxon>
        <taxon>Glomerellaceae</taxon>
        <taxon>Colletotrichum</taxon>
        <taxon>Colletotrichum graminicola species complex</taxon>
    </lineage>
</organism>
<proteinExistence type="predicted"/>
<dbReference type="EMBL" id="JAHLJV010000021">
    <property type="protein sequence ID" value="KAK1594141.1"/>
    <property type="molecule type" value="Genomic_DNA"/>
</dbReference>
<name>A0AAD8V702_9PEZI</name>
<evidence type="ECO:0000256" key="1">
    <source>
        <dbReference type="SAM" id="MobiDB-lite"/>
    </source>
</evidence>
<gene>
    <name evidence="2" type="ORF">LY79DRAFT_684236</name>
</gene>
<comment type="caution">
    <text evidence="2">The sequence shown here is derived from an EMBL/GenBank/DDBJ whole genome shotgun (WGS) entry which is preliminary data.</text>
</comment>
<accession>A0AAD8V702</accession>
<evidence type="ECO:0000313" key="3">
    <source>
        <dbReference type="Proteomes" id="UP001230504"/>
    </source>
</evidence>
<feature type="compositionally biased region" description="Low complexity" evidence="1">
    <location>
        <begin position="69"/>
        <end position="79"/>
    </location>
</feature>
<dbReference type="RefSeq" id="XP_060415362.1">
    <property type="nucleotide sequence ID" value="XM_060564623.1"/>
</dbReference>
<dbReference type="GeneID" id="85448863"/>
<sequence length="92" mass="10098">MLVFLQPAFPGPANSSADRRLFLYRGAARLTVRRLNDQGRAMHRVEPQDHKVVYSAGVVLAPPPPPDLPISRLPSPISRTAPNLGREDADCD</sequence>
<dbReference type="Proteomes" id="UP001230504">
    <property type="component" value="Unassembled WGS sequence"/>
</dbReference>
<reference evidence="2" key="1">
    <citation type="submission" date="2021-06" db="EMBL/GenBank/DDBJ databases">
        <title>Comparative genomics, transcriptomics and evolutionary studies reveal genomic signatures of adaptation to plant cell wall in hemibiotrophic fungi.</title>
        <authorList>
            <consortium name="DOE Joint Genome Institute"/>
            <person name="Baroncelli R."/>
            <person name="Diaz J.F."/>
            <person name="Benocci T."/>
            <person name="Peng M."/>
            <person name="Battaglia E."/>
            <person name="Haridas S."/>
            <person name="Andreopoulos W."/>
            <person name="Labutti K."/>
            <person name="Pangilinan J."/>
            <person name="Floch G.L."/>
            <person name="Makela M.R."/>
            <person name="Henrissat B."/>
            <person name="Grigoriev I.V."/>
            <person name="Crouch J.A."/>
            <person name="De Vries R.P."/>
            <person name="Sukno S.A."/>
            <person name="Thon M.R."/>
        </authorList>
    </citation>
    <scope>NUCLEOTIDE SEQUENCE</scope>
    <source>
        <strain evidence="2">CBS 125086</strain>
    </source>
</reference>